<comment type="miscellaneous">
    <text evidence="15">In the RecBCD complex, RecB has a slow 3'-5' helicase, an exonuclease activity and loads RecA onto ssDNA, RecD has a fast 5'-3' helicase activity, while RecC stimulates the ATPase and processivity of the RecB helicase and contributes to recognition of the Chi site.</text>
</comment>
<feature type="active site" description="For nuclease activity" evidence="15">
    <location>
        <position position="1143"/>
    </location>
</feature>
<evidence type="ECO:0000256" key="9">
    <source>
        <dbReference type="ARBA" id="ARBA00022842"/>
    </source>
</evidence>
<dbReference type="AlphaFoldDB" id="A0A1A8XW68"/>
<dbReference type="NCBIfam" id="TIGR00609">
    <property type="entry name" value="recB"/>
    <property type="match status" value="1"/>
</dbReference>
<dbReference type="GO" id="GO:0005829">
    <property type="term" value="C:cytosol"/>
    <property type="evidence" value="ECO:0007669"/>
    <property type="project" value="TreeGrafter"/>
</dbReference>
<comment type="cofactor">
    <cofactor evidence="15">
        <name>Mg(2+)</name>
        <dbReference type="ChEBI" id="CHEBI:18420"/>
    </cofactor>
    <text evidence="15">Binds 1 Mg(2+) ion per subunit.</text>
</comment>
<dbReference type="GO" id="GO:0000287">
    <property type="term" value="F:magnesium ion binding"/>
    <property type="evidence" value="ECO:0007669"/>
    <property type="project" value="UniProtKB-UniRule"/>
</dbReference>
<dbReference type="Gene3D" id="1.10.486.10">
    <property type="entry name" value="PCRA, domain 4"/>
    <property type="match status" value="1"/>
</dbReference>
<dbReference type="InterPro" id="IPR004586">
    <property type="entry name" value="RecB"/>
</dbReference>
<dbReference type="EC" id="5.6.2.4" evidence="15"/>
<dbReference type="Pfam" id="PF13361">
    <property type="entry name" value="UvrD_C"/>
    <property type="match status" value="1"/>
</dbReference>
<evidence type="ECO:0000256" key="7">
    <source>
        <dbReference type="ARBA" id="ARBA00022839"/>
    </source>
</evidence>
<evidence type="ECO:0000256" key="8">
    <source>
        <dbReference type="ARBA" id="ARBA00022840"/>
    </source>
</evidence>
<proteinExistence type="inferred from homology"/>
<feature type="binding site" evidence="15">
    <location>
        <position position="1143"/>
    </location>
    <ligand>
        <name>Mg(2+)</name>
        <dbReference type="ChEBI" id="CHEBI:18420"/>
    </ligand>
</feature>
<evidence type="ECO:0000256" key="11">
    <source>
        <dbReference type="ARBA" id="ARBA00023204"/>
    </source>
</evidence>
<protein>
    <recommendedName>
        <fullName evidence="15">RecBCD enzyme subunit RecB</fullName>
        <ecNumber evidence="15">3.1.11.5</ecNumber>
        <ecNumber evidence="15">5.6.2.4</ecNumber>
    </recommendedName>
    <alternativeName>
        <fullName evidence="15">DNA 3'-5' helicase subunit RecB</fullName>
    </alternativeName>
    <alternativeName>
        <fullName evidence="15">Exonuclease V subunit RecB</fullName>
        <shortName evidence="15">ExoV subunit RecB</shortName>
    </alternativeName>
    <alternativeName>
        <fullName evidence="15">Helicase/nuclease RecBCD subunit RecB</fullName>
    </alternativeName>
</protein>
<dbReference type="PROSITE" id="PS51198">
    <property type="entry name" value="UVRD_HELICASE_ATP_BIND"/>
    <property type="match status" value="1"/>
</dbReference>
<evidence type="ECO:0000259" key="17">
    <source>
        <dbReference type="PROSITE" id="PS51198"/>
    </source>
</evidence>
<dbReference type="InterPro" id="IPR014017">
    <property type="entry name" value="DNA_helicase_UvrD-like_C"/>
</dbReference>
<keyword evidence="2 15" id="KW-0479">Metal-binding</keyword>
<evidence type="ECO:0000256" key="4">
    <source>
        <dbReference type="ARBA" id="ARBA00022763"/>
    </source>
</evidence>
<dbReference type="PROSITE" id="PS51217">
    <property type="entry name" value="UVRD_HELICASE_CTER"/>
    <property type="match status" value="1"/>
</dbReference>
<keyword evidence="7 15" id="KW-0269">Exonuclease</keyword>
<dbReference type="GO" id="GO:0008854">
    <property type="term" value="F:exodeoxyribonuclease V activity"/>
    <property type="evidence" value="ECO:0007669"/>
    <property type="project" value="UniProtKB-EC"/>
</dbReference>
<evidence type="ECO:0000256" key="13">
    <source>
        <dbReference type="ARBA" id="ARBA00034617"/>
    </source>
</evidence>
<dbReference type="GO" id="GO:0043138">
    <property type="term" value="F:3'-5' DNA helicase activity"/>
    <property type="evidence" value="ECO:0007669"/>
    <property type="project" value="UniProtKB-UniRule"/>
</dbReference>
<keyword evidence="20" id="KW-1185">Reference proteome</keyword>
<feature type="region of interest" description="Nuclease activity, interacts with RecD and RecA" evidence="15">
    <location>
        <begin position="943"/>
        <end position="1253"/>
    </location>
</feature>
<evidence type="ECO:0000256" key="6">
    <source>
        <dbReference type="ARBA" id="ARBA00022806"/>
    </source>
</evidence>
<keyword evidence="11 15" id="KW-0234">DNA repair</keyword>
<dbReference type="InterPro" id="IPR011604">
    <property type="entry name" value="PDDEXK-like_dom_sf"/>
</dbReference>
<keyword evidence="3 15" id="KW-0547">Nucleotide-binding</keyword>
<keyword evidence="10 15" id="KW-0238">DNA-binding</keyword>
<dbReference type="Pfam" id="PF00580">
    <property type="entry name" value="UvrD-helicase"/>
    <property type="match status" value="1"/>
</dbReference>
<dbReference type="STRING" id="1860102.ACCAA_640036"/>
<dbReference type="RefSeq" id="WP_186408484.1">
    <property type="nucleotide sequence ID" value="NZ_FLQX01000143.1"/>
</dbReference>
<evidence type="ECO:0000313" key="20">
    <source>
        <dbReference type="Proteomes" id="UP000199169"/>
    </source>
</evidence>
<dbReference type="HAMAP" id="MF_01485">
    <property type="entry name" value="RecB"/>
    <property type="match status" value="1"/>
</dbReference>
<comment type="domain">
    <text evidence="15">The C-terminal domain has nuclease activity and interacts with RecD. It interacts with RecA, facilitating its loading onto ssDNA.</text>
</comment>
<dbReference type="EMBL" id="FLQX01000143">
    <property type="protein sequence ID" value="SBT08847.1"/>
    <property type="molecule type" value="Genomic_DNA"/>
</dbReference>
<feature type="domain" description="UvrD-like helicase ATP-binding" evidence="17">
    <location>
        <begin position="9"/>
        <end position="471"/>
    </location>
</feature>
<feature type="binding site" evidence="15">
    <location>
        <position position="1013"/>
    </location>
    <ligand>
        <name>Mg(2+)</name>
        <dbReference type="ChEBI" id="CHEBI:18420"/>
    </ligand>
</feature>
<evidence type="ECO:0000256" key="5">
    <source>
        <dbReference type="ARBA" id="ARBA00022801"/>
    </source>
</evidence>
<comment type="subunit">
    <text evidence="15">Heterotrimer of RecB, RecC and RecD. All subunits contribute to DNA-binding. Interacts with RecA.</text>
</comment>
<evidence type="ECO:0000256" key="1">
    <source>
        <dbReference type="ARBA" id="ARBA00022722"/>
    </source>
</evidence>
<dbReference type="SUPFAM" id="SSF52540">
    <property type="entry name" value="P-loop containing nucleoside triphosphate hydrolases"/>
    <property type="match status" value="1"/>
</dbReference>
<dbReference type="Gene3D" id="3.90.320.10">
    <property type="match status" value="1"/>
</dbReference>
<organism evidence="19 20">
    <name type="scientific">Candidatus Accumulibacter aalborgensis</name>
    <dbReference type="NCBI Taxonomy" id="1860102"/>
    <lineage>
        <taxon>Bacteria</taxon>
        <taxon>Pseudomonadati</taxon>
        <taxon>Pseudomonadota</taxon>
        <taxon>Betaproteobacteria</taxon>
        <taxon>Candidatus Accumulibacter</taxon>
    </lineage>
</organism>
<keyword evidence="9 15" id="KW-0460">Magnesium</keyword>
<dbReference type="EC" id="3.1.11.5" evidence="15"/>
<reference evidence="20" key="1">
    <citation type="submission" date="2016-06" db="EMBL/GenBank/DDBJ databases">
        <authorList>
            <person name="McIlroy S.J."/>
            <person name="Karst S.M."/>
            <person name="Albertsen M."/>
        </authorList>
    </citation>
    <scope>NUCLEOTIDE SEQUENCE [LARGE SCALE GENOMIC DNA]</scope>
</reference>
<dbReference type="GO" id="GO:0009338">
    <property type="term" value="C:exodeoxyribonuclease V complex"/>
    <property type="evidence" value="ECO:0007669"/>
    <property type="project" value="TreeGrafter"/>
</dbReference>
<gene>
    <name evidence="15" type="primary">recB</name>
    <name evidence="19" type="ORF">ACCAA_640036</name>
</gene>
<keyword evidence="8 15" id="KW-0067">ATP-binding</keyword>
<dbReference type="PANTHER" id="PTHR11070:SF23">
    <property type="entry name" value="RECBCD ENZYME SUBUNIT RECB"/>
    <property type="match status" value="1"/>
</dbReference>
<comment type="catalytic activity">
    <reaction evidence="14 15">
        <text>ATP + H2O = ADP + phosphate + H(+)</text>
        <dbReference type="Rhea" id="RHEA:13065"/>
        <dbReference type="ChEBI" id="CHEBI:15377"/>
        <dbReference type="ChEBI" id="CHEBI:15378"/>
        <dbReference type="ChEBI" id="CHEBI:30616"/>
        <dbReference type="ChEBI" id="CHEBI:43474"/>
        <dbReference type="ChEBI" id="CHEBI:456216"/>
        <dbReference type="EC" id="5.6.2.4"/>
    </reaction>
</comment>
<dbReference type="Gene3D" id="1.10.3170.10">
    <property type="entry name" value="Recbcd, chain B, domain 2"/>
    <property type="match status" value="1"/>
</dbReference>
<keyword evidence="1 15" id="KW-0540">Nuclease</keyword>
<feature type="binding site" evidence="16">
    <location>
        <begin position="30"/>
        <end position="37"/>
    </location>
    <ligand>
        <name>ATP</name>
        <dbReference type="ChEBI" id="CHEBI:30616"/>
    </ligand>
</feature>
<evidence type="ECO:0000256" key="3">
    <source>
        <dbReference type="ARBA" id="ARBA00022741"/>
    </source>
</evidence>
<dbReference type="PANTHER" id="PTHR11070">
    <property type="entry name" value="UVRD / RECB / PCRA DNA HELICASE FAMILY MEMBER"/>
    <property type="match status" value="1"/>
</dbReference>
<dbReference type="Gene3D" id="3.40.50.300">
    <property type="entry name" value="P-loop containing nucleotide triphosphate hydrolases"/>
    <property type="match status" value="2"/>
</dbReference>
<evidence type="ECO:0000256" key="2">
    <source>
        <dbReference type="ARBA" id="ARBA00022723"/>
    </source>
</evidence>
<keyword evidence="5 15" id="KW-0378">Hydrolase</keyword>
<dbReference type="InterPro" id="IPR027417">
    <property type="entry name" value="P-loop_NTPase"/>
</dbReference>
<comment type="catalytic activity">
    <reaction evidence="13 15">
        <text>Couples ATP hydrolysis with the unwinding of duplex DNA by translocating in the 3'-5' direction.</text>
        <dbReference type="EC" id="5.6.2.4"/>
    </reaction>
</comment>
<evidence type="ECO:0000256" key="16">
    <source>
        <dbReference type="PROSITE-ProRule" id="PRU00560"/>
    </source>
</evidence>
<evidence type="ECO:0000256" key="12">
    <source>
        <dbReference type="ARBA" id="ARBA00023235"/>
    </source>
</evidence>
<feature type="region of interest" description="DNA-binding and helicase activity, interacts with RecC" evidence="15">
    <location>
        <begin position="1"/>
        <end position="894"/>
    </location>
</feature>
<keyword evidence="4 15" id="KW-0227">DNA damage</keyword>
<keyword evidence="6 15" id="KW-0347">Helicase</keyword>
<comment type="function">
    <text evidence="15">A helicase/nuclease that prepares dsDNA breaks (DSB) for recombinational DNA repair. Binds to DSBs and unwinds DNA via a highly rapid and processive ATP-dependent bidirectional helicase activity. Unwinds dsDNA until it encounters a Chi (crossover hotspot instigator) sequence from the 3' direction. Cuts ssDNA a few nucleotides 3' to the Chi site. The properties and activities of the enzyme are changed at Chi. The Chi-altered holoenzyme produces a long 3'-ssDNA overhang and facilitates RecA-binding to the ssDNA for homologous DNA recombination and repair. Holoenzyme degrades any linearized DNA that is unable to undergo homologous recombination. In the holoenzyme this subunit contributes ATPase, 3'-5' helicase, exonuclease activity and loads RecA onto ssDNA.</text>
</comment>
<dbReference type="GO" id="GO:0000724">
    <property type="term" value="P:double-strand break repair via homologous recombination"/>
    <property type="evidence" value="ECO:0007669"/>
    <property type="project" value="UniProtKB-UniRule"/>
</dbReference>
<dbReference type="Proteomes" id="UP000199169">
    <property type="component" value="Unassembled WGS sequence"/>
</dbReference>
<dbReference type="InterPro" id="IPR000212">
    <property type="entry name" value="DNA_helicase_UvrD/REP"/>
</dbReference>
<evidence type="ECO:0000259" key="18">
    <source>
        <dbReference type="PROSITE" id="PS51217"/>
    </source>
</evidence>
<evidence type="ECO:0000256" key="14">
    <source>
        <dbReference type="ARBA" id="ARBA00048988"/>
    </source>
</evidence>
<dbReference type="GO" id="GO:0016887">
    <property type="term" value="F:ATP hydrolysis activity"/>
    <property type="evidence" value="ECO:0007669"/>
    <property type="project" value="RHEA"/>
</dbReference>
<dbReference type="SUPFAM" id="SSF52980">
    <property type="entry name" value="Restriction endonuclease-like"/>
    <property type="match status" value="1"/>
</dbReference>
<comment type="domain">
    <text evidence="15">The N-terminal DNA-binding domain is a ssDNA-dependent ATPase and has ATP-dependent 3'-5' helicase function. This domain interacts with RecC.</text>
</comment>
<comment type="similarity">
    <text evidence="15">Belongs to the helicase family. UvrD subfamily.</text>
</comment>
<feature type="domain" description="UvrD-like helicase C-terminal" evidence="18">
    <location>
        <begin position="505"/>
        <end position="767"/>
    </location>
</feature>
<dbReference type="InterPro" id="IPR014016">
    <property type="entry name" value="UvrD-like_ATP-bd"/>
</dbReference>
<evidence type="ECO:0000313" key="19">
    <source>
        <dbReference type="EMBL" id="SBT08847.1"/>
    </source>
</evidence>
<sequence>MSLPFTPTGSGAIDLDVFACPLDGMRLIEASAGTGKTWNICGLYLRLLLEKKLNVRQILVVTFTNAATAELRARIRGRMVDVLAYLRHGTIADDRFVAGLVAAVASNADVDRQQMLARLDAALHAFDEAAVFTIHGFCQRVLVDTPFAAGLPFSLELLADEQPLRLEAVSDFWRRHVASTEISPALADYLAQRQDCPESWARLLGRQLAKSRSRVIWPEELESEGAIDTPGLADAFARASQLWGGDGAGPTGALLVGLAALNAGSYKEDSVRTAARTWTEWFTRGMSHAPDPEESKARLFTADFITARKKKNQTPPAHPFFAAADNLLARHASLTQALHLARLRLLRRMFDEAGTALRQQKRRQRVLSFNDMLYNVDAALASGDTPWLADSLLDRYPVALIDEFQDTDPLQYAIFQRIYGACGDRPAAPLFLVGDPKQAIYSFRNADLHTYLAARRQAGTPYTLRHNQRSTVPLIDACNALFEANPAGFILPGLNYEPVSAGDKPRPLLTDHSDQCDQAPAALRVWWLPDDGGQYLLRAEAIQQVLRATATEVARLLRAAQAGRITLGERPLAPGDLAILVKSHAQGRLLRDALLQVGVGSVELSQHSIFHTLDAEDLERVLLAILEPNRPPLLYSALATELMGFDAVSVAALAADEAQLLRTMARFSGYRDIWQRRGFGVMLRAWIDSEAVTSRLLARSDGERRLTNLLHLGELLQHVGADHPAPNALLRWLNSQRRDDGTDEVAQLRLESDRNLVQIVTIHKSKGLEYGIVFCPFLWDGQPSRFAEAEGREYHDDDGQPVIDFRLEGDAAAADEIKRRRREEKDAEFMRLVYVALTRAAQRCYLVAGCYATAAFGKRSATQGNHSLLNWLVSGRDLSYAEWLSHKLPASQIEADWRSLATAASPQLSLTDLPGKAAITLTTARLAPESLSALPPPARIPAAWRIGSFSSLQHGAESEVSASDHDGRAALAMPAVGGSQATVQTAADSAANGILPDDILLFPRGPAAGDCVHALFERVDFADPRRWPEAIDAALASYPQLLPGQPASASASRLARMLRRLLDDVLATPLPGGIVLSSLLPRQRLIELEFNLPTAGITAQALNGWLKAHGYALPRLGFPPLAGYLKGFIDLAFCHANRYYVLDWKSNHLGYAATDYGQQRLAMAMSAHGYHLQSLIYCVALHRYLRRRVAGYDYERHFGGAHYLFVRGVRPDWHEVAADGRAIVCGVHHHRPPRSTLESLDALLAGASLATSA</sequence>
<dbReference type="GO" id="GO:0005524">
    <property type="term" value="F:ATP binding"/>
    <property type="evidence" value="ECO:0007669"/>
    <property type="project" value="UniProtKB-UniRule"/>
</dbReference>
<dbReference type="InterPro" id="IPR011335">
    <property type="entry name" value="Restrct_endonuc-II-like"/>
</dbReference>
<evidence type="ECO:0000256" key="15">
    <source>
        <dbReference type="HAMAP-Rule" id="MF_01485"/>
    </source>
</evidence>
<comment type="catalytic activity">
    <reaction evidence="15">
        <text>Exonucleolytic cleavage (in the presence of ATP) in either 5'- to 3'- or 3'- to 5'-direction to yield 5'-phosphooligonucleotides.</text>
        <dbReference type="EC" id="3.1.11.5"/>
    </reaction>
</comment>
<accession>A0A1A8XW68</accession>
<name>A0A1A8XW68_9PROT</name>
<dbReference type="GO" id="GO:0003677">
    <property type="term" value="F:DNA binding"/>
    <property type="evidence" value="ECO:0007669"/>
    <property type="project" value="UniProtKB-UniRule"/>
</dbReference>
<dbReference type="CDD" id="cd22352">
    <property type="entry name" value="RecB_C-like"/>
    <property type="match status" value="1"/>
</dbReference>
<keyword evidence="12 15" id="KW-0413">Isomerase</keyword>
<feature type="binding site" evidence="15">
    <location>
        <position position="1130"/>
    </location>
    <ligand>
        <name>Mg(2+)</name>
        <dbReference type="ChEBI" id="CHEBI:18420"/>
    </ligand>
</feature>
<evidence type="ECO:0000256" key="10">
    <source>
        <dbReference type="ARBA" id="ARBA00023125"/>
    </source>
</evidence>